<dbReference type="RefSeq" id="WP_177719591.1">
    <property type="nucleotide sequence ID" value="NZ_JACRSQ010000009.1"/>
</dbReference>
<dbReference type="AlphaFoldDB" id="A0A926I1G1"/>
<gene>
    <name evidence="2" type="ORF">H8730_07690</name>
</gene>
<protein>
    <recommendedName>
        <fullName evidence="4">Lipoprotein</fullName>
    </recommendedName>
</protein>
<dbReference type="EMBL" id="JACRSQ010000009">
    <property type="protein sequence ID" value="MBC8543423.1"/>
    <property type="molecule type" value="Genomic_DNA"/>
</dbReference>
<feature type="chain" id="PRO_5039006931" description="Lipoprotein" evidence="1">
    <location>
        <begin position="19"/>
        <end position="186"/>
    </location>
</feature>
<dbReference type="PROSITE" id="PS51257">
    <property type="entry name" value="PROKAR_LIPOPROTEIN"/>
    <property type="match status" value="1"/>
</dbReference>
<proteinExistence type="predicted"/>
<name>A0A926I1G1_9FIRM</name>
<feature type="signal peptide" evidence="1">
    <location>
        <begin position="1"/>
        <end position="18"/>
    </location>
</feature>
<dbReference type="Proteomes" id="UP000657006">
    <property type="component" value="Unassembled WGS sequence"/>
</dbReference>
<evidence type="ECO:0000256" key="1">
    <source>
        <dbReference type="SAM" id="SignalP"/>
    </source>
</evidence>
<organism evidence="2 3">
    <name type="scientific">Bianquea renquensis</name>
    <dbReference type="NCBI Taxonomy" id="2763661"/>
    <lineage>
        <taxon>Bacteria</taxon>
        <taxon>Bacillati</taxon>
        <taxon>Bacillota</taxon>
        <taxon>Clostridia</taxon>
        <taxon>Eubacteriales</taxon>
        <taxon>Bianqueaceae</taxon>
        <taxon>Bianquea</taxon>
    </lineage>
</organism>
<evidence type="ECO:0000313" key="2">
    <source>
        <dbReference type="EMBL" id="MBC8543423.1"/>
    </source>
</evidence>
<keyword evidence="3" id="KW-1185">Reference proteome</keyword>
<comment type="caution">
    <text evidence="2">The sequence shown here is derived from an EMBL/GenBank/DDBJ whole genome shotgun (WGS) entry which is preliminary data.</text>
</comment>
<reference evidence="2" key="1">
    <citation type="submission" date="2020-08" db="EMBL/GenBank/DDBJ databases">
        <title>Genome public.</title>
        <authorList>
            <person name="Liu C."/>
            <person name="Sun Q."/>
        </authorList>
    </citation>
    <scope>NUCLEOTIDE SEQUENCE</scope>
    <source>
        <strain evidence="2">NSJ-32</strain>
    </source>
</reference>
<sequence>MKRWIFIAVALCMILGLASCGLKELEPETVYNFIDGIAEEFGQSQLTKDTNLIGKRSASGDTYTGQYWADCGGSTGRDVVFGGASVKQRTLRVRGHINTESGQAWIRIRMNEEVTELQADQSGFFETELSCNSGGHYIMVCYDAFEGTVEMTSELKFDSSSSVDLQKGWAKWMPREFSIGGVIGSV</sequence>
<keyword evidence="1" id="KW-0732">Signal</keyword>
<evidence type="ECO:0000313" key="3">
    <source>
        <dbReference type="Proteomes" id="UP000657006"/>
    </source>
</evidence>
<accession>A0A926I1G1</accession>
<evidence type="ECO:0008006" key="4">
    <source>
        <dbReference type="Google" id="ProtNLM"/>
    </source>
</evidence>